<feature type="non-terminal residue" evidence="1">
    <location>
        <position position="89"/>
    </location>
</feature>
<evidence type="ECO:0000313" key="2">
    <source>
        <dbReference type="Proteomes" id="UP000727407"/>
    </source>
</evidence>
<accession>A0A8J4WWP8</accession>
<proteinExistence type="predicted"/>
<dbReference type="AlphaFoldDB" id="A0A8J4WWP8"/>
<evidence type="ECO:0000313" key="1">
    <source>
        <dbReference type="EMBL" id="KAF5893536.1"/>
    </source>
</evidence>
<dbReference type="EMBL" id="QNUK01000428">
    <property type="protein sequence ID" value="KAF5893536.1"/>
    <property type="molecule type" value="Genomic_DNA"/>
</dbReference>
<dbReference type="Proteomes" id="UP000727407">
    <property type="component" value="Unassembled WGS sequence"/>
</dbReference>
<name>A0A8J4WWP8_CLAMG</name>
<sequence>MNSWSMPPSTSLMNGLQLGVGIDQFKKRSIVNGIDSLFDSKWIVSASKVRLGFLQIVAVHQKTPPGHGNQDQDRLPLFCTKKRPCDVEE</sequence>
<organism evidence="1 2">
    <name type="scientific">Clarias magur</name>
    <name type="common">Asian catfish</name>
    <name type="synonym">Macropteronotus magur</name>
    <dbReference type="NCBI Taxonomy" id="1594786"/>
    <lineage>
        <taxon>Eukaryota</taxon>
        <taxon>Metazoa</taxon>
        <taxon>Chordata</taxon>
        <taxon>Craniata</taxon>
        <taxon>Vertebrata</taxon>
        <taxon>Euteleostomi</taxon>
        <taxon>Actinopterygii</taxon>
        <taxon>Neopterygii</taxon>
        <taxon>Teleostei</taxon>
        <taxon>Ostariophysi</taxon>
        <taxon>Siluriformes</taxon>
        <taxon>Clariidae</taxon>
        <taxon>Clarias</taxon>
    </lineage>
</organism>
<comment type="caution">
    <text evidence="1">The sequence shown here is derived from an EMBL/GenBank/DDBJ whole genome shotgun (WGS) entry which is preliminary data.</text>
</comment>
<protein>
    <submittedName>
        <fullName evidence="1">Uncharacterized protein</fullName>
    </submittedName>
</protein>
<keyword evidence="2" id="KW-1185">Reference proteome</keyword>
<reference evidence="1" key="1">
    <citation type="submission" date="2020-07" db="EMBL/GenBank/DDBJ databases">
        <title>Clarias magur genome sequencing, assembly and annotation.</title>
        <authorList>
            <person name="Kushwaha B."/>
            <person name="Kumar R."/>
            <person name="Das P."/>
            <person name="Joshi C.G."/>
            <person name="Kumar D."/>
            <person name="Nagpure N.S."/>
            <person name="Pandey M."/>
            <person name="Agarwal S."/>
            <person name="Srivastava S."/>
            <person name="Singh M."/>
            <person name="Sahoo L."/>
            <person name="Jayasankar P."/>
            <person name="Meher P.K."/>
            <person name="Koringa P.G."/>
            <person name="Iquebal M.A."/>
            <person name="Das S.P."/>
            <person name="Bit A."/>
            <person name="Patnaik S."/>
            <person name="Patel N."/>
            <person name="Shah T.M."/>
            <person name="Hinsu A."/>
            <person name="Jena J.K."/>
        </authorList>
    </citation>
    <scope>NUCLEOTIDE SEQUENCE</scope>
    <source>
        <strain evidence="1">CIFAMagur01</strain>
        <tissue evidence="1">Testis</tissue>
    </source>
</reference>
<gene>
    <name evidence="1" type="ORF">DAT39_016763</name>
</gene>